<dbReference type="GO" id="GO:0005886">
    <property type="term" value="C:plasma membrane"/>
    <property type="evidence" value="ECO:0007669"/>
    <property type="project" value="UniProtKB-SubCell"/>
</dbReference>
<feature type="transmembrane region" description="Helical" evidence="1">
    <location>
        <begin position="7"/>
        <end position="26"/>
    </location>
</feature>
<dbReference type="PANTHER" id="PTHR34300:SF2">
    <property type="entry name" value="QUEUOSINE PRECURSOR TRANSPORTER-RELATED"/>
    <property type="match status" value="1"/>
</dbReference>
<dbReference type="PANTHER" id="PTHR34300">
    <property type="entry name" value="QUEUOSINE PRECURSOR TRANSPORTER-RELATED"/>
    <property type="match status" value="1"/>
</dbReference>
<keyword evidence="1" id="KW-0812">Transmembrane</keyword>
<dbReference type="InterPro" id="IPR003744">
    <property type="entry name" value="YhhQ"/>
</dbReference>
<feature type="compositionally biased region" description="Basic and acidic residues" evidence="2">
    <location>
        <begin position="213"/>
        <end position="223"/>
    </location>
</feature>
<feature type="transmembrane region" description="Helical" evidence="1">
    <location>
        <begin position="107"/>
        <end position="128"/>
    </location>
</feature>
<accession>A0A0E3PYP8</accession>
<feature type="transmembrane region" description="Helical" evidence="1">
    <location>
        <begin position="66"/>
        <end position="87"/>
    </location>
</feature>
<protein>
    <recommendedName>
        <fullName evidence="1">Probable queuosine precursor transporter</fullName>
        <shortName evidence="1">Q precursor transporter</shortName>
    </recommendedName>
</protein>
<dbReference type="Pfam" id="PF02592">
    <property type="entry name" value="Vut_1"/>
    <property type="match status" value="1"/>
</dbReference>
<proteinExistence type="inferred from homology"/>
<evidence type="ECO:0000313" key="3">
    <source>
        <dbReference type="EMBL" id="AKB41802.1"/>
    </source>
</evidence>
<dbReference type="AlphaFoldDB" id="A0A0E3PYP8"/>
<dbReference type="HOGENOM" id="CLU_075503_0_1_2"/>
<reference evidence="3 4" key="1">
    <citation type="submission" date="2014-07" db="EMBL/GenBank/DDBJ databases">
        <title>Methanogenic archaea and the global carbon cycle.</title>
        <authorList>
            <person name="Henriksen J.R."/>
            <person name="Luke J."/>
            <person name="Reinhart S."/>
            <person name="Benedict M.N."/>
            <person name="Youngblut N.D."/>
            <person name="Metcalf M.E."/>
            <person name="Whitaker R.J."/>
            <person name="Metcalf W.W."/>
        </authorList>
    </citation>
    <scope>NUCLEOTIDE SEQUENCE [LARGE SCALE GENOMIC DNA]</scope>
    <source>
        <strain evidence="3 4">WWM610</strain>
    </source>
</reference>
<feature type="region of interest" description="Disordered" evidence="2">
    <location>
        <begin position="213"/>
        <end position="239"/>
    </location>
</feature>
<feature type="transmembrane region" description="Helical" evidence="1">
    <location>
        <begin position="173"/>
        <end position="193"/>
    </location>
</feature>
<keyword evidence="1" id="KW-0472">Membrane</keyword>
<dbReference type="RefSeq" id="WP_015412092.1">
    <property type="nucleotide sequence ID" value="NZ_CP009509.1"/>
</dbReference>
<feature type="transmembrane region" description="Helical" evidence="1">
    <location>
        <begin position="149"/>
        <end position="167"/>
    </location>
</feature>
<dbReference type="NCBIfam" id="TIGR00697">
    <property type="entry name" value="queuosine precursor transporter"/>
    <property type="match status" value="1"/>
</dbReference>
<evidence type="ECO:0000256" key="1">
    <source>
        <dbReference type="HAMAP-Rule" id="MF_02088"/>
    </source>
</evidence>
<evidence type="ECO:0000313" key="4">
    <source>
        <dbReference type="Proteomes" id="UP000033058"/>
    </source>
</evidence>
<comment type="similarity">
    <text evidence="1">Belongs to the vitamin uptake transporter (VUT/ECF) (TC 2.A.88) family. Q precursor transporter subfamily.</text>
</comment>
<keyword evidence="1" id="KW-1003">Cell membrane</keyword>
<keyword evidence="1" id="KW-1133">Transmembrane helix</keyword>
<dbReference type="PATRIC" id="fig|1434117.4.peg.3569"/>
<organism evidence="3 4">
    <name type="scientific">Methanosarcina mazei WWM610</name>
    <dbReference type="NCBI Taxonomy" id="1434117"/>
    <lineage>
        <taxon>Archaea</taxon>
        <taxon>Methanobacteriati</taxon>
        <taxon>Methanobacteriota</taxon>
        <taxon>Stenosarchaea group</taxon>
        <taxon>Methanomicrobia</taxon>
        <taxon>Methanosarcinales</taxon>
        <taxon>Methanosarcinaceae</taxon>
        <taxon>Methanosarcina</taxon>
    </lineage>
</organism>
<gene>
    <name evidence="3" type="ORF">MSMAW_2811</name>
</gene>
<evidence type="ECO:0000256" key="2">
    <source>
        <dbReference type="SAM" id="MobiDB-lite"/>
    </source>
</evidence>
<dbReference type="HAMAP" id="MF_02088">
    <property type="entry name" value="Q_prec_transport"/>
    <property type="match status" value="1"/>
</dbReference>
<dbReference type="GeneID" id="24852593"/>
<sequence length="239" mass="26712">MKPIDYKIQILLTIFISSLLLGNLLGGKLVEIFGIVTSVGLFGYPPTFLITDIVEEVKGREVTKIFVHAGFLSLCIALFFIFVSTGLSPSPLYPHNEAYNHVFSGSLRIILASMIAFLISQYHDIWAFNFWKKKTNGRCLWLRNNLSTIVSQLLDSTVFMFIAFYHAGPEMGAAAIFSMILPLWILKVIFALLDTPFVYLGVKWLASGEEKENLRPEEGRETGIVKGQETPGSLNRSGL</sequence>
<feature type="compositionally biased region" description="Polar residues" evidence="2">
    <location>
        <begin position="230"/>
        <end position="239"/>
    </location>
</feature>
<dbReference type="Proteomes" id="UP000033058">
    <property type="component" value="Chromosome"/>
</dbReference>
<comment type="subcellular location">
    <subcellularLocation>
        <location evidence="1">Cell membrane</location>
        <topology evidence="1">Multi-pass membrane protein</topology>
    </subcellularLocation>
</comment>
<dbReference type="GO" id="GO:0022857">
    <property type="term" value="F:transmembrane transporter activity"/>
    <property type="evidence" value="ECO:0007669"/>
    <property type="project" value="UniProtKB-UniRule"/>
</dbReference>
<name>A0A0E3PYP8_METMZ</name>
<keyword evidence="1" id="KW-0813">Transport</keyword>
<comment type="function">
    <text evidence="1">Involved in the import of queuosine (Q) precursors, required for Q precursor salvage.</text>
</comment>
<dbReference type="EMBL" id="CP009509">
    <property type="protein sequence ID" value="AKB41802.1"/>
    <property type="molecule type" value="Genomic_DNA"/>
</dbReference>